<accession>A0A2W1BET5</accession>
<dbReference type="OrthoDB" id="7489554at2759"/>
<organism evidence="2 3">
    <name type="scientific">Helicoverpa armigera</name>
    <name type="common">Cotton bollworm</name>
    <name type="synonym">Heliothis armigera</name>
    <dbReference type="NCBI Taxonomy" id="29058"/>
    <lineage>
        <taxon>Eukaryota</taxon>
        <taxon>Metazoa</taxon>
        <taxon>Ecdysozoa</taxon>
        <taxon>Arthropoda</taxon>
        <taxon>Hexapoda</taxon>
        <taxon>Insecta</taxon>
        <taxon>Pterygota</taxon>
        <taxon>Neoptera</taxon>
        <taxon>Endopterygota</taxon>
        <taxon>Lepidoptera</taxon>
        <taxon>Glossata</taxon>
        <taxon>Ditrysia</taxon>
        <taxon>Noctuoidea</taxon>
        <taxon>Noctuidae</taxon>
        <taxon>Heliothinae</taxon>
        <taxon>Helicoverpa</taxon>
    </lineage>
</organism>
<dbReference type="EMBL" id="KZ150261">
    <property type="protein sequence ID" value="PZC71747.1"/>
    <property type="molecule type" value="Genomic_DNA"/>
</dbReference>
<reference evidence="2 3" key="1">
    <citation type="journal article" date="2017" name="BMC Biol.">
        <title>Genomic innovations, transcriptional plasticity and gene loss underlying the evolution and divergence of two highly polyphagous and invasive Helicoverpa pest species.</title>
        <authorList>
            <person name="Pearce S.L."/>
            <person name="Clarke D.F."/>
            <person name="East P.D."/>
            <person name="Elfekih S."/>
            <person name="Gordon K.H."/>
            <person name="Jermiin L.S."/>
            <person name="McGaughran A."/>
            <person name="Oakeshott J.G."/>
            <person name="Papanikolaou A."/>
            <person name="Perera O.P."/>
            <person name="Rane R.V."/>
            <person name="Richards S."/>
            <person name="Tay W.T."/>
            <person name="Walsh T.K."/>
            <person name="Anderson A."/>
            <person name="Anderson C.J."/>
            <person name="Asgari S."/>
            <person name="Board P.G."/>
            <person name="Bretschneider A."/>
            <person name="Campbell P.M."/>
            <person name="Chertemps T."/>
            <person name="Christeller J.T."/>
            <person name="Coppin C.W."/>
            <person name="Downes S.J."/>
            <person name="Duan G."/>
            <person name="Farnsworth C.A."/>
            <person name="Good R.T."/>
            <person name="Han L.B."/>
            <person name="Han Y.C."/>
            <person name="Hatje K."/>
            <person name="Horne I."/>
            <person name="Huang Y.P."/>
            <person name="Hughes D.S."/>
            <person name="Jacquin-Joly E."/>
            <person name="James W."/>
            <person name="Jhangiani S."/>
            <person name="Kollmar M."/>
            <person name="Kuwar S.S."/>
            <person name="Li S."/>
            <person name="Liu N.Y."/>
            <person name="Maibeche M.T."/>
            <person name="Miller J.R."/>
            <person name="Montagne N."/>
            <person name="Perry T."/>
            <person name="Qu J."/>
            <person name="Song S.V."/>
            <person name="Sutton G.G."/>
            <person name="Vogel H."/>
            <person name="Walenz B.P."/>
            <person name="Xu W."/>
            <person name="Zhang H.J."/>
            <person name="Zou Z."/>
            <person name="Batterham P."/>
            <person name="Edwards O.R."/>
            <person name="Feyereisen R."/>
            <person name="Gibbs R.A."/>
            <person name="Heckel D.G."/>
            <person name="McGrath A."/>
            <person name="Robin C."/>
            <person name="Scherer S.E."/>
            <person name="Worley K.C."/>
            <person name="Wu Y.D."/>
        </authorList>
    </citation>
    <scope>NUCLEOTIDE SEQUENCE [LARGE SCALE GENOMIC DNA]</scope>
    <source>
        <strain evidence="2">Harm_GR_Male_#8</strain>
        <tissue evidence="2">Whole organism</tissue>
    </source>
</reference>
<gene>
    <name evidence="2" type="primary">HaOG212575</name>
    <name evidence="2" type="ORF">B5X24_HaOG212575</name>
</gene>
<feature type="signal peptide" evidence="1">
    <location>
        <begin position="1"/>
        <end position="19"/>
    </location>
</feature>
<evidence type="ECO:0000313" key="2">
    <source>
        <dbReference type="EMBL" id="PZC71747.1"/>
    </source>
</evidence>
<dbReference type="AlphaFoldDB" id="A0A2W1BET5"/>
<protein>
    <submittedName>
        <fullName evidence="2">Uncharacterized protein</fullName>
    </submittedName>
</protein>
<feature type="chain" id="PRO_5015924266" evidence="1">
    <location>
        <begin position="20"/>
        <end position="109"/>
    </location>
</feature>
<evidence type="ECO:0000313" key="3">
    <source>
        <dbReference type="Proteomes" id="UP000249218"/>
    </source>
</evidence>
<evidence type="ECO:0000256" key="1">
    <source>
        <dbReference type="SAM" id="SignalP"/>
    </source>
</evidence>
<keyword evidence="3" id="KW-1185">Reference proteome</keyword>
<name>A0A2W1BET5_HELAM</name>
<keyword evidence="1" id="KW-0732">Signal</keyword>
<proteinExistence type="predicted"/>
<dbReference type="Proteomes" id="UP000249218">
    <property type="component" value="Unassembled WGS sequence"/>
</dbReference>
<sequence>MKFLVLTILALAWLEGFYCAPFLELLIPKSSNLSYRGGWSAEVPDLARVGGHHEFDWNTEWEKPMQRPRFRRPPPRQDPDCENYYPGNYPDNYPGNYPNNYPQYQAEIY</sequence>